<dbReference type="OrthoDB" id="9806994at2"/>
<reference evidence="2 3" key="1">
    <citation type="submission" date="2019-07" db="EMBL/GenBank/DDBJ databases">
        <title>Whole genome shotgun sequence of Methylobacterium gnaphalii NBRC 107716.</title>
        <authorList>
            <person name="Hosoyama A."/>
            <person name="Uohara A."/>
            <person name="Ohji S."/>
            <person name="Ichikawa N."/>
        </authorList>
    </citation>
    <scope>NUCLEOTIDE SEQUENCE [LARGE SCALE GENOMIC DNA]</scope>
    <source>
        <strain evidence="2 3">NBRC 107716</strain>
    </source>
</reference>
<name>A0A512JP98_9HYPH</name>
<evidence type="ECO:0000256" key="1">
    <source>
        <dbReference type="SAM" id="MobiDB-lite"/>
    </source>
</evidence>
<comment type="caution">
    <text evidence="2">The sequence shown here is derived from an EMBL/GenBank/DDBJ whole genome shotgun (WGS) entry which is preliminary data.</text>
</comment>
<evidence type="ECO:0000313" key="3">
    <source>
        <dbReference type="Proteomes" id="UP000321750"/>
    </source>
</evidence>
<protein>
    <submittedName>
        <fullName evidence="2">Uncharacterized protein</fullName>
    </submittedName>
</protein>
<dbReference type="AlphaFoldDB" id="A0A512JP98"/>
<dbReference type="Proteomes" id="UP000321750">
    <property type="component" value="Unassembled WGS sequence"/>
</dbReference>
<gene>
    <name evidence="2" type="ORF">MGN01_36040</name>
</gene>
<dbReference type="Pfam" id="PF13455">
    <property type="entry name" value="MUG113"/>
    <property type="match status" value="1"/>
</dbReference>
<evidence type="ECO:0000313" key="2">
    <source>
        <dbReference type="EMBL" id="GEP11759.1"/>
    </source>
</evidence>
<organism evidence="2 3">
    <name type="scientific">Methylobacterium gnaphalii</name>
    <dbReference type="NCBI Taxonomy" id="1010610"/>
    <lineage>
        <taxon>Bacteria</taxon>
        <taxon>Pseudomonadati</taxon>
        <taxon>Pseudomonadota</taxon>
        <taxon>Alphaproteobacteria</taxon>
        <taxon>Hyphomicrobiales</taxon>
        <taxon>Methylobacteriaceae</taxon>
        <taxon>Methylobacterium</taxon>
    </lineage>
</organism>
<proteinExistence type="predicted"/>
<dbReference type="EMBL" id="BJZV01000023">
    <property type="protein sequence ID" value="GEP11759.1"/>
    <property type="molecule type" value="Genomic_DNA"/>
</dbReference>
<accession>A0A512JP98</accession>
<keyword evidence="3" id="KW-1185">Reference proteome</keyword>
<sequence>MQRKRLSERAYVYAIRRRDGAIKLGHSSDLANRMAVLESGGLRDLEVLTWLERPRADAVAIEKLCHWIGRERRVDGEWFRISRKEAAAIIAAAEQRFDDGERAPSLAEISPSKRITIGLSLDQTMIDRLTEWRARQDIIPNTSEAIRSLLAWALDAADVALRPIHLTPEPKLGDMNRSPDSASRVATEGNLPRQ</sequence>
<dbReference type="RefSeq" id="WP_147048173.1">
    <property type="nucleotide sequence ID" value="NZ_BJZV01000023.1"/>
</dbReference>
<feature type="region of interest" description="Disordered" evidence="1">
    <location>
        <begin position="167"/>
        <end position="194"/>
    </location>
</feature>